<evidence type="ECO:0000313" key="2">
    <source>
        <dbReference type="Proteomes" id="UP001163603"/>
    </source>
</evidence>
<comment type="caution">
    <text evidence="1">The sequence shown here is derived from an EMBL/GenBank/DDBJ whole genome shotgun (WGS) entry which is preliminary data.</text>
</comment>
<accession>A0ACC0YW20</accession>
<reference evidence="2" key="1">
    <citation type="journal article" date="2023" name="G3 (Bethesda)">
        <title>Genome assembly and association tests identify interacting loci associated with vigor, precocity, and sex in interspecific pistachio rootstocks.</title>
        <authorList>
            <person name="Palmer W."/>
            <person name="Jacygrad E."/>
            <person name="Sagayaradj S."/>
            <person name="Cavanaugh K."/>
            <person name="Han R."/>
            <person name="Bertier L."/>
            <person name="Beede B."/>
            <person name="Kafkas S."/>
            <person name="Golino D."/>
            <person name="Preece J."/>
            <person name="Michelmore R."/>
        </authorList>
    </citation>
    <scope>NUCLEOTIDE SEQUENCE [LARGE SCALE GENOMIC DNA]</scope>
</reference>
<name>A0ACC0YW20_9ROSI</name>
<protein>
    <submittedName>
        <fullName evidence="1">Uncharacterized protein</fullName>
    </submittedName>
</protein>
<proteinExistence type="predicted"/>
<organism evidence="1 2">
    <name type="scientific">Pistacia integerrima</name>
    <dbReference type="NCBI Taxonomy" id="434235"/>
    <lineage>
        <taxon>Eukaryota</taxon>
        <taxon>Viridiplantae</taxon>
        <taxon>Streptophyta</taxon>
        <taxon>Embryophyta</taxon>
        <taxon>Tracheophyta</taxon>
        <taxon>Spermatophyta</taxon>
        <taxon>Magnoliopsida</taxon>
        <taxon>eudicotyledons</taxon>
        <taxon>Gunneridae</taxon>
        <taxon>Pentapetalae</taxon>
        <taxon>rosids</taxon>
        <taxon>malvids</taxon>
        <taxon>Sapindales</taxon>
        <taxon>Anacardiaceae</taxon>
        <taxon>Pistacia</taxon>
    </lineage>
</organism>
<dbReference type="Proteomes" id="UP001163603">
    <property type="component" value="Chromosome 4"/>
</dbReference>
<evidence type="ECO:0000313" key="1">
    <source>
        <dbReference type="EMBL" id="KAJ0042599.1"/>
    </source>
</evidence>
<keyword evidence="2" id="KW-1185">Reference proteome</keyword>
<gene>
    <name evidence="1" type="ORF">Pint_17994</name>
</gene>
<sequence length="406" mass="45313">MDSSIHNFQNQSDSALLRFHSAPSSLLTNFTDTIDKSNFESERLISRFINSGGDTGNNSNFQEFEDKSSVHYGNNSQQNCPGLPPHYPRQSSAMDTSFEFLMDHNTPVKTVNSNLVRQSSSPAGLFAKLSAQNGYSTAKEVGNYGGLNGSNGKVCPAANRLKTQLSFSSRIPSSLGMLSQISEIESDSVAGSATDGKVGNGDGDARFYSAGFPYGSWNDSSHFVENFTGMKRDQENDRKLFSGTQNGELGNCVHILSHQLSLPKTSAEITAMEKFFQFQDSVPCKIRAKRGCATHPRSIAERVRRTRISERMRKLQELVPNMDKQTNTADMLDLAVEYIKDLQKQFKVREKKLNFNFNILAEQFFTLHFDNTLLCRLLATAGPTASVRIFRSQSLIKLFDLLLYRR</sequence>
<dbReference type="EMBL" id="CM047739">
    <property type="protein sequence ID" value="KAJ0042599.1"/>
    <property type="molecule type" value="Genomic_DNA"/>
</dbReference>